<feature type="compositionally biased region" description="Basic and acidic residues" evidence="1">
    <location>
        <begin position="220"/>
        <end position="233"/>
    </location>
</feature>
<feature type="compositionally biased region" description="Basic and acidic residues" evidence="1">
    <location>
        <begin position="452"/>
        <end position="468"/>
    </location>
</feature>
<dbReference type="GO" id="GO:0072583">
    <property type="term" value="P:clathrin-dependent endocytosis"/>
    <property type="evidence" value="ECO:0007669"/>
    <property type="project" value="TreeGrafter"/>
</dbReference>
<organism evidence="2 3">
    <name type="scientific">Acorus gramineus</name>
    <name type="common">Dwarf sweet flag</name>
    <dbReference type="NCBI Taxonomy" id="55184"/>
    <lineage>
        <taxon>Eukaryota</taxon>
        <taxon>Viridiplantae</taxon>
        <taxon>Streptophyta</taxon>
        <taxon>Embryophyta</taxon>
        <taxon>Tracheophyta</taxon>
        <taxon>Spermatophyta</taxon>
        <taxon>Magnoliopsida</taxon>
        <taxon>Liliopsida</taxon>
        <taxon>Acoraceae</taxon>
        <taxon>Acorus</taxon>
    </lineage>
</organism>
<dbReference type="EMBL" id="JAUJYN010000006">
    <property type="protein sequence ID" value="KAK1267799.1"/>
    <property type="molecule type" value="Genomic_DNA"/>
</dbReference>
<feature type="compositionally biased region" description="Low complexity" evidence="1">
    <location>
        <begin position="254"/>
        <end position="288"/>
    </location>
</feature>
<dbReference type="GO" id="GO:0030276">
    <property type="term" value="F:clathrin binding"/>
    <property type="evidence" value="ECO:0007669"/>
    <property type="project" value="TreeGrafter"/>
</dbReference>
<protein>
    <submittedName>
        <fullName evidence="2">Uncharacterized protein</fullName>
    </submittedName>
</protein>
<feature type="compositionally biased region" description="Polar residues" evidence="1">
    <location>
        <begin position="289"/>
        <end position="302"/>
    </location>
</feature>
<evidence type="ECO:0000256" key="1">
    <source>
        <dbReference type="SAM" id="MobiDB-lite"/>
    </source>
</evidence>
<name>A0AAV9AUG7_ACOGR</name>
<gene>
    <name evidence="2" type="ORF">QJS04_geneDACA005128</name>
</gene>
<evidence type="ECO:0000313" key="2">
    <source>
        <dbReference type="EMBL" id="KAK1267799.1"/>
    </source>
</evidence>
<sequence length="530" mass="57873">MEDYKHPSWRIPNGNGLVHPTKSVYDDVFGGPPKFAAAPYMAPTATARVDDYAEIFGGFGGGGGSSIPVLDLPPAVDAVDPRSSALDYDEIFGGFDGGDFGVPYEELFMEVKKERNPVKPNSERASSVKVNGDAVSLPDKNGNQFSTNGDSQFSTNGDSNHLHGSTKQLNMDYHKISRSDEDAMNGTTHIAQLHSVPGYSFVIDGSSDCLTESIAVEPKSNGKAEHLKKDESHSTSSSSRNSRDELKACQDPFSPKSNASSDLSSSDQNQSHHSGSRPTSSRGRSSPTNSFITISDVNLQTQPTRVPPPSRPPPKLPIKWESRAAVNPKVDKSFHVASFSRARPHEEAAKDSSPPFLDVEVDAGSAVAASVAAMKEAMEQAQMRLKSAKESMQRKKDNLHSRKKSFQSEGPKSNDHRAAQEVFPHKQEIAQEVAEEGAYKMNGFSGEQIPETAKEADVSVEFEEKEKSIGISEKQITQRKQPSDPPAKQEYNLTFIQKKILKKNYTNVLQSLSFQRRRQSCALEGGETIL</sequence>
<accession>A0AAV9AUG7</accession>
<feature type="compositionally biased region" description="Basic and acidic residues" evidence="1">
    <location>
        <begin position="387"/>
        <end position="400"/>
    </location>
</feature>
<reference evidence="2" key="1">
    <citation type="journal article" date="2023" name="Nat. Commun.">
        <title>Diploid and tetraploid genomes of Acorus and the evolution of monocots.</title>
        <authorList>
            <person name="Ma L."/>
            <person name="Liu K.W."/>
            <person name="Li Z."/>
            <person name="Hsiao Y.Y."/>
            <person name="Qi Y."/>
            <person name="Fu T."/>
            <person name="Tang G.D."/>
            <person name="Zhang D."/>
            <person name="Sun W.H."/>
            <person name="Liu D.K."/>
            <person name="Li Y."/>
            <person name="Chen G.Z."/>
            <person name="Liu X.D."/>
            <person name="Liao X.Y."/>
            <person name="Jiang Y.T."/>
            <person name="Yu X."/>
            <person name="Hao Y."/>
            <person name="Huang J."/>
            <person name="Zhao X.W."/>
            <person name="Ke S."/>
            <person name="Chen Y.Y."/>
            <person name="Wu W.L."/>
            <person name="Hsu J.L."/>
            <person name="Lin Y.F."/>
            <person name="Huang M.D."/>
            <person name="Li C.Y."/>
            <person name="Huang L."/>
            <person name="Wang Z.W."/>
            <person name="Zhao X."/>
            <person name="Zhong W.Y."/>
            <person name="Peng D.H."/>
            <person name="Ahmad S."/>
            <person name="Lan S."/>
            <person name="Zhang J.S."/>
            <person name="Tsai W.C."/>
            <person name="Van de Peer Y."/>
            <person name="Liu Z.J."/>
        </authorList>
    </citation>
    <scope>NUCLEOTIDE SEQUENCE</scope>
    <source>
        <strain evidence="2">SCP</strain>
    </source>
</reference>
<dbReference type="GO" id="GO:0031982">
    <property type="term" value="C:vesicle"/>
    <property type="evidence" value="ECO:0007669"/>
    <property type="project" value="TreeGrafter"/>
</dbReference>
<dbReference type="PANTHER" id="PTHR23172:SF87">
    <property type="entry name" value="CHAPERONE DNAJ-DOMAIN SUPERFAMILY PROTEIN"/>
    <property type="match status" value="1"/>
</dbReference>
<evidence type="ECO:0000313" key="3">
    <source>
        <dbReference type="Proteomes" id="UP001179952"/>
    </source>
</evidence>
<feature type="region of interest" description="Disordered" evidence="1">
    <location>
        <begin position="382"/>
        <end position="418"/>
    </location>
</feature>
<proteinExistence type="predicted"/>
<feature type="region of interest" description="Disordered" evidence="1">
    <location>
        <begin position="118"/>
        <end position="165"/>
    </location>
</feature>
<dbReference type="PANTHER" id="PTHR23172">
    <property type="entry name" value="AUXILIN/CYCLIN G-ASSOCIATED KINASE-RELATED"/>
    <property type="match status" value="1"/>
</dbReference>
<feature type="region of interest" description="Disordered" evidence="1">
    <location>
        <begin position="219"/>
        <end position="319"/>
    </location>
</feature>
<feature type="region of interest" description="Disordered" evidence="1">
    <location>
        <begin position="443"/>
        <end position="488"/>
    </location>
</feature>
<feature type="compositionally biased region" description="Polar residues" evidence="1">
    <location>
        <begin position="141"/>
        <end position="165"/>
    </location>
</feature>
<keyword evidence="3" id="KW-1185">Reference proteome</keyword>
<dbReference type="Proteomes" id="UP001179952">
    <property type="component" value="Unassembled WGS sequence"/>
</dbReference>
<comment type="caution">
    <text evidence="2">The sequence shown here is derived from an EMBL/GenBank/DDBJ whole genome shotgun (WGS) entry which is preliminary data.</text>
</comment>
<reference evidence="2" key="2">
    <citation type="submission" date="2023-06" db="EMBL/GenBank/DDBJ databases">
        <authorList>
            <person name="Ma L."/>
            <person name="Liu K.-W."/>
            <person name="Li Z."/>
            <person name="Hsiao Y.-Y."/>
            <person name="Qi Y."/>
            <person name="Fu T."/>
            <person name="Tang G."/>
            <person name="Zhang D."/>
            <person name="Sun W.-H."/>
            <person name="Liu D.-K."/>
            <person name="Li Y."/>
            <person name="Chen G.-Z."/>
            <person name="Liu X.-D."/>
            <person name="Liao X.-Y."/>
            <person name="Jiang Y.-T."/>
            <person name="Yu X."/>
            <person name="Hao Y."/>
            <person name="Huang J."/>
            <person name="Zhao X.-W."/>
            <person name="Ke S."/>
            <person name="Chen Y.-Y."/>
            <person name="Wu W.-L."/>
            <person name="Hsu J.-L."/>
            <person name="Lin Y.-F."/>
            <person name="Huang M.-D."/>
            <person name="Li C.-Y."/>
            <person name="Huang L."/>
            <person name="Wang Z.-W."/>
            <person name="Zhao X."/>
            <person name="Zhong W.-Y."/>
            <person name="Peng D.-H."/>
            <person name="Ahmad S."/>
            <person name="Lan S."/>
            <person name="Zhang J.-S."/>
            <person name="Tsai W.-C."/>
            <person name="Van De Peer Y."/>
            <person name="Liu Z.-J."/>
        </authorList>
    </citation>
    <scope>NUCLEOTIDE SEQUENCE</scope>
    <source>
        <strain evidence="2">SCP</strain>
        <tissue evidence="2">Leaves</tissue>
    </source>
</reference>
<dbReference type="GO" id="GO:0005737">
    <property type="term" value="C:cytoplasm"/>
    <property type="evidence" value="ECO:0007669"/>
    <property type="project" value="TreeGrafter"/>
</dbReference>
<dbReference type="AlphaFoldDB" id="A0AAV9AUG7"/>
<feature type="compositionally biased region" description="Pro residues" evidence="1">
    <location>
        <begin position="305"/>
        <end position="316"/>
    </location>
</feature>
<dbReference type="GO" id="GO:0072318">
    <property type="term" value="P:clathrin coat disassembly"/>
    <property type="evidence" value="ECO:0007669"/>
    <property type="project" value="TreeGrafter"/>
</dbReference>